<dbReference type="InterPro" id="IPR019099">
    <property type="entry name" value="Uncharacterised_PGPGW_TM"/>
</dbReference>
<evidence type="ECO:0000313" key="3">
    <source>
        <dbReference type="EMBL" id="BCJ67564.1"/>
    </source>
</evidence>
<keyword evidence="2" id="KW-1133">Transmembrane helix</keyword>
<dbReference type="Pfam" id="PF09656">
    <property type="entry name" value="PGPGW"/>
    <property type="match status" value="1"/>
</dbReference>
<feature type="compositionally biased region" description="Basic and acidic residues" evidence="1">
    <location>
        <begin position="1"/>
        <end position="11"/>
    </location>
</feature>
<organism evidence="3 4">
    <name type="scientific">Polymorphospora rubra</name>
    <dbReference type="NCBI Taxonomy" id="338584"/>
    <lineage>
        <taxon>Bacteria</taxon>
        <taxon>Bacillati</taxon>
        <taxon>Actinomycetota</taxon>
        <taxon>Actinomycetes</taxon>
        <taxon>Micromonosporales</taxon>
        <taxon>Micromonosporaceae</taxon>
        <taxon>Polymorphospora</taxon>
    </lineage>
</organism>
<feature type="transmembrane region" description="Helical" evidence="2">
    <location>
        <begin position="123"/>
        <end position="145"/>
    </location>
</feature>
<proteinExistence type="predicted"/>
<accession>A0A810N4T4</accession>
<dbReference type="Proteomes" id="UP000680866">
    <property type="component" value="Chromosome"/>
</dbReference>
<evidence type="ECO:0000313" key="4">
    <source>
        <dbReference type="Proteomes" id="UP000680866"/>
    </source>
</evidence>
<dbReference type="EMBL" id="AP023359">
    <property type="protein sequence ID" value="BCJ67564.1"/>
    <property type="molecule type" value="Genomic_DNA"/>
</dbReference>
<feature type="compositionally biased region" description="Low complexity" evidence="1">
    <location>
        <begin position="13"/>
        <end position="24"/>
    </location>
</feature>
<feature type="region of interest" description="Disordered" evidence="1">
    <location>
        <begin position="1"/>
        <end position="24"/>
    </location>
</feature>
<reference evidence="3" key="1">
    <citation type="submission" date="2020-08" db="EMBL/GenBank/DDBJ databases">
        <title>Whole genome shotgun sequence of Polymorphospora rubra NBRC 101157.</title>
        <authorList>
            <person name="Komaki H."/>
            <person name="Tamura T."/>
        </authorList>
    </citation>
    <scope>NUCLEOTIDE SEQUENCE</scope>
    <source>
        <strain evidence="3">NBRC 101157</strain>
    </source>
</reference>
<dbReference type="InterPro" id="IPR013434">
    <property type="entry name" value="CHP02611"/>
</dbReference>
<dbReference type="RefSeq" id="WP_425517938.1">
    <property type="nucleotide sequence ID" value="NZ_AP023359.1"/>
</dbReference>
<evidence type="ECO:0000256" key="1">
    <source>
        <dbReference type="SAM" id="MobiDB-lite"/>
    </source>
</evidence>
<sequence>MPRQEGRDRQPDGAPSAPGSAPEPATVVVDAAVTGRRGRLRTTLDLIRSNPTGRAALRIFIGVTGAIVVIIGLILVPLPGPGWLIVIGGLAIWAVEFHWARRLLAFTRKHVTSWTRWVTRQSLLVRGAIALACFVFVSAVVWLSVKLGLGIDLVATVLKYIATN</sequence>
<gene>
    <name evidence="3" type="ORF">Prubr_45850</name>
</gene>
<keyword evidence="2" id="KW-0472">Membrane</keyword>
<feature type="transmembrane region" description="Helical" evidence="2">
    <location>
        <begin position="55"/>
        <end position="76"/>
    </location>
</feature>
<keyword evidence="4" id="KW-1185">Reference proteome</keyword>
<dbReference type="KEGG" id="pry:Prubr_45850"/>
<evidence type="ECO:0008006" key="5">
    <source>
        <dbReference type="Google" id="ProtNLM"/>
    </source>
</evidence>
<dbReference type="AlphaFoldDB" id="A0A810N4T4"/>
<protein>
    <recommendedName>
        <fullName evidence="5">TIGR02611 family protein</fullName>
    </recommendedName>
</protein>
<evidence type="ECO:0000256" key="2">
    <source>
        <dbReference type="SAM" id="Phobius"/>
    </source>
</evidence>
<dbReference type="NCBIfam" id="TIGR02611">
    <property type="entry name" value="TIGR02611 family protein"/>
    <property type="match status" value="1"/>
</dbReference>
<feature type="transmembrane region" description="Helical" evidence="2">
    <location>
        <begin position="82"/>
        <end position="100"/>
    </location>
</feature>
<name>A0A810N4T4_9ACTN</name>
<keyword evidence="2" id="KW-0812">Transmembrane</keyword>